<accession>A0A0A9DLT1</accession>
<feature type="signal peptide" evidence="1">
    <location>
        <begin position="1"/>
        <end position="19"/>
    </location>
</feature>
<proteinExistence type="predicted"/>
<keyword evidence="1" id="KW-0732">Signal</keyword>
<sequence length="60" mass="6532">MMQPLDSLLLARIHVFVSALDDFIPPPCAHSRDSLAIVKARTLTPFAMSSGDAYSSGLWL</sequence>
<evidence type="ECO:0000313" key="2">
    <source>
        <dbReference type="EMBL" id="JAD89549.1"/>
    </source>
</evidence>
<feature type="chain" id="PRO_5002046510" evidence="1">
    <location>
        <begin position="20"/>
        <end position="60"/>
    </location>
</feature>
<dbReference type="AlphaFoldDB" id="A0A0A9DLT1"/>
<dbReference type="EMBL" id="GBRH01208346">
    <property type="protein sequence ID" value="JAD89549.1"/>
    <property type="molecule type" value="Transcribed_RNA"/>
</dbReference>
<reference evidence="2" key="2">
    <citation type="journal article" date="2015" name="Data Brief">
        <title>Shoot transcriptome of the giant reed, Arundo donax.</title>
        <authorList>
            <person name="Barrero R.A."/>
            <person name="Guerrero F.D."/>
            <person name="Moolhuijzen P."/>
            <person name="Goolsby J.A."/>
            <person name="Tidwell J."/>
            <person name="Bellgard S.E."/>
            <person name="Bellgard M.I."/>
        </authorList>
    </citation>
    <scope>NUCLEOTIDE SEQUENCE</scope>
    <source>
        <tissue evidence="2">Shoot tissue taken approximately 20 cm above the soil surface</tissue>
    </source>
</reference>
<name>A0A0A9DLT1_ARUDO</name>
<organism evidence="2">
    <name type="scientific">Arundo donax</name>
    <name type="common">Giant reed</name>
    <name type="synonym">Donax arundinaceus</name>
    <dbReference type="NCBI Taxonomy" id="35708"/>
    <lineage>
        <taxon>Eukaryota</taxon>
        <taxon>Viridiplantae</taxon>
        <taxon>Streptophyta</taxon>
        <taxon>Embryophyta</taxon>
        <taxon>Tracheophyta</taxon>
        <taxon>Spermatophyta</taxon>
        <taxon>Magnoliopsida</taxon>
        <taxon>Liliopsida</taxon>
        <taxon>Poales</taxon>
        <taxon>Poaceae</taxon>
        <taxon>PACMAD clade</taxon>
        <taxon>Arundinoideae</taxon>
        <taxon>Arundineae</taxon>
        <taxon>Arundo</taxon>
    </lineage>
</organism>
<evidence type="ECO:0000256" key="1">
    <source>
        <dbReference type="SAM" id="SignalP"/>
    </source>
</evidence>
<reference evidence="2" key="1">
    <citation type="submission" date="2014-09" db="EMBL/GenBank/DDBJ databases">
        <authorList>
            <person name="Magalhaes I.L.F."/>
            <person name="Oliveira U."/>
            <person name="Santos F.R."/>
            <person name="Vidigal T.H.D.A."/>
            <person name="Brescovit A.D."/>
            <person name="Santos A.J."/>
        </authorList>
    </citation>
    <scope>NUCLEOTIDE SEQUENCE</scope>
    <source>
        <tissue evidence="2">Shoot tissue taken approximately 20 cm above the soil surface</tissue>
    </source>
</reference>
<protein>
    <submittedName>
        <fullName evidence="2">Uncharacterized protein</fullName>
    </submittedName>
</protein>